<dbReference type="Proteomes" id="UP000726170">
    <property type="component" value="Unassembled WGS sequence"/>
</dbReference>
<keyword evidence="9 10" id="KW-0472">Membrane</keyword>
<keyword evidence="11" id="KW-0969">Cilium</keyword>
<protein>
    <recommendedName>
        <fullName evidence="10">Flagellar protein FliL</fullName>
    </recommendedName>
</protein>
<organism evidence="11 12">
    <name type="scientific">Clostridium mobile</name>
    <dbReference type="NCBI Taxonomy" id="2841512"/>
    <lineage>
        <taxon>Bacteria</taxon>
        <taxon>Bacillati</taxon>
        <taxon>Bacillota</taxon>
        <taxon>Clostridia</taxon>
        <taxon>Eubacteriales</taxon>
        <taxon>Clostridiaceae</taxon>
        <taxon>Clostridium</taxon>
    </lineage>
</organism>
<dbReference type="PANTHER" id="PTHR35091">
    <property type="entry name" value="FLAGELLAR PROTEIN FLIL"/>
    <property type="match status" value="1"/>
</dbReference>
<evidence type="ECO:0000313" key="12">
    <source>
        <dbReference type="Proteomes" id="UP000726170"/>
    </source>
</evidence>
<comment type="caution">
    <text evidence="11">The sequence shown here is derived from an EMBL/GenBank/DDBJ whole genome shotgun (WGS) entry which is preliminary data.</text>
</comment>
<name>A0ABS6EEA5_9CLOT</name>
<evidence type="ECO:0000256" key="7">
    <source>
        <dbReference type="ARBA" id="ARBA00022779"/>
    </source>
</evidence>
<keyword evidence="12" id="KW-1185">Reference proteome</keyword>
<dbReference type="InterPro" id="IPR005503">
    <property type="entry name" value="FliL"/>
</dbReference>
<comment type="subcellular location">
    <subcellularLocation>
        <location evidence="2">Cell membrane</location>
        <topology evidence="2">Single-pass membrane protein</topology>
    </subcellularLocation>
</comment>
<comment type="function">
    <text evidence="1 10">Controls the rotational direction of flagella during chemotaxis.</text>
</comment>
<dbReference type="RefSeq" id="WP_216437431.1">
    <property type="nucleotide sequence ID" value="NZ_JAHLQF010000001.1"/>
</dbReference>
<dbReference type="PANTHER" id="PTHR35091:SF2">
    <property type="entry name" value="FLAGELLAR PROTEIN FLIL"/>
    <property type="match status" value="1"/>
</dbReference>
<reference evidence="11 12" key="1">
    <citation type="submission" date="2021-06" db="EMBL/GenBank/DDBJ databases">
        <authorList>
            <person name="Sun Q."/>
            <person name="Li D."/>
        </authorList>
    </citation>
    <scope>NUCLEOTIDE SEQUENCE [LARGE SCALE GENOMIC DNA]</scope>
    <source>
        <strain evidence="11 12">MSJ-11</strain>
    </source>
</reference>
<keyword evidence="4 10" id="KW-1003">Cell membrane</keyword>
<keyword evidence="5 10" id="KW-0145">Chemotaxis</keyword>
<evidence type="ECO:0000256" key="5">
    <source>
        <dbReference type="ARBA" id="ARBA00022500"/>
    </source>
</evidence>
<feature type="transmembrane region" description="Helical" evidence="10">
    <location>
        <begin position="15"/>
        <end position="37"/>
    </location>
</feature>
<evidence type="ECO:0000256" key="2">
    <source>
        <dbReference type="ARBA" id="ARBA00004162"/>
    </source>
</evidence>
<sequence length="168" mass="19099">MSEKSLETTNNKIRIILIVLCLIVIIGGGAFGTYMFLSNKNAKGNSQMAQNPNINVNMNNNNNFYKPAVSEYTYDLGEFLLNLSDTDSKRFLKAKIHLGFNNKKMLKEIEKKKPVILDSINTVLRAKKHDDFSTKGTEEIKVELLNKINPMFENGLCDNVYFTEILVQ</sequence>
<evidence type="ECO:0000256" key="4">
    <source>
        <dbReference type="ARBA" id="ARBA00022475"/>
    </source>
</evidence>
<dbReference type="Pfam" id="PF03748">
    <property type="entry name" value="FliL"/>
    <property type="match status" value="1"/>
</dbReference>
<keyword evidence="11" id="KW-0966">Cell projection</keyword>
<dbReference type="EMBL" id="JAHLQF010000001">
    <property type="protein sequence ID" value="MBU5483026.1"/>
    <property type="molecule type" value="Genomic_DNA"/>
</dbReference>
<evidence type="ECO:0000256" key="3">
    <source>
        <dbReference type="ARBA" id="ARBA00008281"/>
    </source>
</evidence>
<keyword evidence="7 10" id="KW-0283">Flagellar rotation</keyword>
<keyword evidence="8 10" id="KW-1133">Transmembrane helix</keyword>
<evidence type="ECO:0000256" key="10">
    <source>
        <dbReference type="RuleBase" id="RU364125"/>
    </source>
</evidence>
<keyword evidence="11" id="KW-0282">Flagellum</keyword>
<proteinExistence type="inferred from homology"/>
<evidence type="ECO:0000256" key="9">
    <source>
        <dbReference type="ARBA" id="ARBA00023136"/>
    </source>
</evidence>
<gene>
    <name evidence="11" type="ORF">KQI86_01725</name>
</gene>
<comment type="similarity">
    <text evidence="3 10">Belongs to the FliL family.</text>
</comment>
<evidence type="ECO:0000256" key="1">
    <source>
        <dbReference type="ARBA" id="ARBA00002254"/>
    </source>
</evidence>
<evidence type="ECO:0000256" key="8">
    <source>
        <dbReference type="ARBA" id="ARBA00022989"/>
    </source>
</evidence>
<evidence type="ECO:0000313" key="11">
    <source>
        <dbReference type="EMBL" id="MBU5483026.1"/>
    </source>
</evidence>
<accession>A0ABS6EEA5</accession>
<keyword evidence="6 10" id="KW-0812">Transmembrane</keyword>
<evidence type="ECO:0000256" key="6">
    <source>
        <dbReference type="ARBA" id="ARBA00022692"/>
    </source>
</evidence>